<evidence type="ECO:0000313" key="2">
    <source>
        <dbReference type="EMBL" id="GFR78884.1"/>
    </source>
</evidence>
<gene>
    <name evidence="2" type="ORF">ElyMa_004006500</name>
</gene>
<dbReference type="Proteomes" id="UP000762676">
    <property type="component" value="Unassembled WGS sequence"/>
</dbReference>
<keyword evidence="3" id="KW-1185">Reference proteome</keyword>
<evidence type="ECO:0000313" key="3">
    <source>
        <dbReference type="Proteomes" id="UP000762676"/>
    </source>
</evidence>
<dbReference type="EMBL" id="BMAT01008147">
    <property type="protein sequence ID" value="GFR78884.1"/>
    <property type="molecule type" value="Genomic_DNA"/>
</dbReference>
<organism evidence="2 3">
    <name type="scientific">Elysia marginata</name>
    <dbReference type="NCBI Taxonomy" id="1093978"/>
    <lineage>
        <taxon>Eukaryota</taxon>
        <taxon>Metazoa</taxon>
        <taxon>Spiralia</taxon>
        <taxon>Lophotrochozoa</taxon>
        <taxon>Mollusca</taxon>
        <taxon>Gastropoda</taxon>
        <taxon>Heterobranchia</taxon>
        <taxon>Euthyneura</taxon>
        <taxon>Panpulmonata</taxon>
        <taxon>Sacoglossa</taxon>
        <taxon>Placobranchoidea</taxon>
        <taxon>Plakobranchidae</taxon>
        <taxon>Elysia</taxon>
    </lineage>
</organism>
<reference evidence="2 3" key="1">
    <citation type="journal article" date="2021" name="Elife">
        <title>Chloroplast acquisition without the gene transfer in kleptoplastic sea slugs, Plakobranchus ocellatus.</title>
        <authorList>
            <person name="Maeda T."/>
            <person name="Takahashi S."/>
            <person name="Yoshida T."/>
            <person name="Shimamura S."/>
            <person name="Takaki Y."/>
            <person name="Nagai Y."/>
            <person name="Toyoda A."/>
            <person name="Suzuki Y."/>
            <person name="Arimoto A."/>
            <person name="Ishii H."/>
            <person name="Satoh N."/>
            <person name="Nishiyama T."/>
            <person name="Hasebe M."/>
            <person name="Maruyama T."/>
            <person name="Minagawa J."/>
            <person name="Obokata J."/>
            <person name="Shigenobu S."/>
        </authorList>
    </citation>
    <scope>NUCLEOTIDE SEQUENCE [LARGE SCALE GENOMIC DNA]</scope>
</reference>
<keyword evidence="1" id="KW-0732">Signal</keyword>
<accession>A0AAV4G023</accession>
<proteinExistence type="predicted"/>
<protein>
    <recommendedName>
        <fullName evidence="4">DUF19 domain-containing protein</fullName>
    </recommendedName>
</protein>
<comment type="caution">
    <text evidence="2">The sequence shown here is derived from an EMBL/GenBank/DDBJ whole genome shotgun (WGS) entry which is preliminary data.</text>
</comment>
<feature type="chain" id="PRO_5043887279" description="DUF19 domain-containing protein" evidence="1">
    <location>
        <begin position="21"/>
        <end position="247"/>
    </location>
</feature>
<evidence type="ECO:0000256" key="1">
    <source>
        <dbReference type="SAM" id="SignalP"/>
    </source>
</evidence>
<evidence type="ECO:0008006" key="4">
    <source>
        <dbReference type="Google" id="ProtNLM"/>
    </source>
</evidence>
<dbReference type="AlphaFoldDB" id="A0AAV4G023"/>
<feature type="signal peptide" evidence="1">
    <location>
        <begin position="1"/>
        <end position="20"/>
    </location>
</feature>
<name>A0AAV4G023_9GAST</name>
<sequence length="247" mass="27777">MAQLWTVLTLALVLATFVQSRVAERDVPAESENYTLASENYTVIGPDCFTPLDECFAPFRTYHLDTQEEVRSIIGNREALQQMAVDLRTGATCLRDETSSPECQHLYAEDITMFSFIADYLESSGGIDHMVAMLSSPCLADTTRYDQIFAVFINCRAVNESPERNHSCVEYTDFSRCLAQGASFVCGRAAAEFIEDVMEFAAGLENGQDAIDIVLASVNFCKNDRGRLVTRRHVKEIWTSFLEKFRK</sequence>